<evidence type="ECO:0000313" key="1">
    <source>
        <dbReference type="EMBL" id="CAE4651806.1"/>
    </source>
</evidence>
<reference evidence="2" key="1">
    <citation type="submission" date="2021-01" db="EMBL/GenBank/DDBJ databases">
        <authorList>
            <person name="Corre E."/>
            <person name="Pelletier E."/>
            <person name="Niang G."/>
            <person name="Scheremetjew M."/>
            <person name="Finn R."/>
            <person name="Kale V."/>
            <person name="Holt S."/>
            <person name="Cochrane G."/>
            <person name="Meng A."/>
            <person name="Brown T."/>
            <person name="Cohen L."/>
        </authorList>
    </citation>
    <scope>NUCLEOTIDE SEQUENCE</scope>
    <source>
        <strain evidence="2">CCMP3105</strain>
    </source>
</reference>
<proteinExistence type="predicted"/>
<protein>
    <submittedName>
        <fullName evidence="2">Uncharacterized protein</fullName>
    </submittedName>
</protein>
<sequence>MWSGASARWARCRAPHLSSFARQANLAFEGRRSLACAPPLTRLCAEIRPPQGFCEQRPKIPGVASQLDVGEALDEVNSAATRQAVAAILEGIAALGGSNGCTLSEIFDICMALGCVHRTCQCISCASWPTLEDPQ</sequence>
<gene>
    <name evidence="1" type="ORF">AMON00008_LOCUS53604</name>
    <name evidence="2" type="ORF">AMON00008_LOCUS53605</name>
</gene>
<dbReference type="AlphaFoldDB" id="A0A6T1LCX3"/>
<organism evidence="2">
    <name type="scientific">Alexandrium monilatum</name>
    <dbReference type="NCBI Taxonomy" id="311494"/>
    <lineage>
        <taxon>Eukaryota</taxon>
        <taxon>Sar</taxon>
        <taxon>Alveolata</taxon>
        <taxon>Dinophyceae</taxon>
        <taxon>Gonyaulacales</taxon>
        <taxon>Pyrocystaceae</taxon>
        <taxon>Alexandrium</taxon>
    </lineage>
</organism>
<dbReference type="EMBL" id="HBNR01075440">
    <property type="protein sequence ID" value="CAE4651807.1"/>
    <property type="molecule type" value="Transcribed_RNA"/>
</dbReference>
<evidence type="ECO:0000313" key="2">
    <source>
        <dbReference type="EMBL" id="CAE4651807.1"/>
    </source>
</evidence>
<name>A0A6T1LCX3_9DINO</name>
<accession>A0A6T1LCX3</accession>
<dbReference type="EMBL" id="HBNR01075439">
    <property type="protein sequence ID" value="CAE4651806.1"/>
    <property type="molecule type" value="Transcribed_RNA"/>
</dbReference>